<dbReference type="EMBL" id="JACIJM010000021">
    <property type="protein sequence ID" value="MBB5724074.1"/>
    <property type="molecule type" value="Genomic_DNA"/>
</dbReference>
<proteinExistence type="predicted"/>
<evidence type="ECO:0000313" key="1">
    <source>
        <dbReference type="EMBL" id="MBB5724074.1"/>
    </source>
</evidence>
<dbReference type="AlphaFoldDB" id="A0A7W9EZU3"/>
<evidence type="ECO:0000313" key="2">
    <source>
        <dbReference type="Proteomes" id="UP000535415"/>
    </source>
</evidence>
<dbReference type="Proteomes" id="UP000535415">
    <property type="component" value="Unassembled WGS sequence"/>
</dbReference>
<name>A0A7W9EZU3_9RHOB</name>
<keyword evidence="2" id="KW-1185">Reference proteome</keyword>
<organism evidence="1 2">
    <name type="scientific">Yoonia ponticola</name>
    <dbReference type="NCBI Taxonomy" id="1524255"/>
    <lineage>
        <taxon>Bacteria</taxon>
        <taxon>Pseudomonadati</taxon>
        <taxon>Pseudomonadota</taxon>
        <taxon>Alphaproteobacteria</taxon>
        <taxon>Rhodobacterales</taxon>
        <taxon>Paracoccaceae</taxon>
        <taxon>Yoonia</taxon>
    </lineage>
</organism>
<protein>
    <submittedName>
        <fullName evidence="1">Uncharacterized protein</fullName>
    </submittedName>
</protein>
<sequence>MENTDYERPNTVSGLNAKRKELVKLLGNITAEAERVRTSIKHIDACVALFDPNAKPLTTYHDGFIPRHTAPKGHLKRFILTQLREASEPLSARQIAEAWAIDQMIETDTETLRLLRKRIGISINTIKHDGLVVSVGMDGPSKLWAVKKGDH</sequence>
<accession>A0A7W9EZU3</accession>
<dbReference type="RefSeq" id="WP_183531174.1">
    <property type="nucleotide sequence ID" value="NZ_JACIJM010000021.1"/>
</dbReference>
<comment type="caution">
    <text evidence="1">The sequence shown here is derived from an EMBL/GenBank/DDBJ whole genome shotgun (WGS) entry which is preliminary data.</text>
</comment>
<reference evidence="1 2" key="1">
    <citation type="submission" date="2020-08" db="EMBL/GenBank/DDBJ databases">
        <title>Genomic Encyclopedia of Type Strains, Phase IV (KMG-IV): sequencing the most valuable type-strain genomes for metagenomic binning, comparative biology and taxonomic classification.</title>
        <authorList>
            <person name="Goeker M."/>
        </authorList>
    </citation>
    <scope>NUCLEOTIDE SEQUENCE [LARGE SCALE GENOMIC DNA]</scope>
    <source>
        <strain evidence="1 2">DSM 101064</strain>
    </source>
</reference>
<gene>
    <name evidence="1" type="ORF">FHS72_003724</name>
</gene>